<feature type="region of interest" description="Disordered" evidence="1">
    <location>
        <begin position="510"/>
        <end position="566"/>
    </location>
</feature>
<keyword evidence="3" id="KW-1185">Reference proteome</keyword>
<reference evidence="2 3" key="1">
    <citation type="submission" date="2023-01" db="EMBL/GenBank/DDBJ databases">
        <title>Analysis of 21 Apiospora genomes using comparative genomics revels a genus with tremendous synthesis potential of carbohydrate active enzymes and secondary metabolites.</title>
        <authorList>
            <person name="Sorensen T."/>
        </authorList>
    </citation>
    <scope>NUCLEOTIDE SEQUENCE [LARGE SCALE GENOMIC DNA]</scope>
    <source>
        <strain evidence="2 3">CBS 83171</strain>
    </source>
</reference>
<feature type="compositionally biased region" description="Basic residues" evidence="1">
    <location>
        <begin position="520"/>
        <end position="533"/>
    </location>
</feature>
<organism evidence="2 3">
    <name type="scientific">Apiospora saccharicola</name>
    <dbReference type="NCBI Taxonomy" id="335842"/>
    <lineage>
        <taxon>Eukaryota</taxon>
        <taxon>Fungi</taxon>
        <taxon>Dikarya</taxon>
        <taxon>Ascomycota</taxon>
        <taxon>Pezizomycotina</taxon>
        <taxon>Sordariomycetes</taxon>
        <taxon>Xylariomycetidae</taxon>
        <taxon>Amphisphaeriales</taxon>
        <taxon>Apiosporaceae</taxon>
        <taxon>Apiospora</taxon>
    </lineage>
</organism>
<evidence type="ECO:0000256" key="1">
    <source>
        <dbReference type="SAM" id="MobiDB-lite"/>
    </source>
</evidence>
<dbReference type="EMBL" id="JAQQWM010000002">
    <property type="protein sequence ID" value="KAK8078483.1"/>
    <property type="molecule type" value="Genomic_DNA"/>
</dbReference>
<protein>
    <submittedName>
        <fullName evidence="2">Uncharacterized protein</fullName>
    </submittedName>
</protein>
<dbReference type="Proteomes" id="UP001446871">
    <property type="component" value="Unassembled WGS sequence"/>
</dbReference>
<gene>
    <name evidence="2" type="ORF">PG996_004653</name>
</gene>
<feature type="compositionally biased region" description="Basic residues" evidence="1">
    <location>
        <begin position="543"/>
        <end position="554"/>
    </location>
</feature>
<name>A0ABR1W8I9_9PEZI</name>
<evidence type="ECO:0000313" key="2">
    <source>
        <dbReference type="EMBL" id="KAK8078483.1"/>
    </source>
</evidence>
<proteinExistence type="predicted"/>
<evidence type="ECO:0000313" key="3">
    <source>
        <dbReference type="Proteomes" id="UP001446871"/>
    </source>
</evidence>
<comment type="caution">
    <text evidence="2">The sequence shown here is derived from an EMBL/GenBank/DDBJ whole genome shotgun (WGS) entry which is preliminary data.</text>
</comment>
<sequence>MFLPRLTLRNRFDKLLNGHADHHHTHRKKRCAKKKCKERSEWSYVRGSSANLDVSPYCAAHACPWREANGISCRHSKKSNKLWAACNNEILPPQGRKTFTYCKDHSCQQPDCAEARIGATGTRQSMYCVAHTCKDPHCMANVSVAPEVGDTKGQHMYCPVHRPCRHPDCSSMVHRVSNAEYRKHCSNHYCEFGNNCDEPRAAGVKVCGSHRCRRSGCAKMLQNAVGRYCEDHECKDTTGPCLEERVDHSEWCTRHICRDYHDNCKNQGDPNKMGFCVDHVRCETKGCDNKILIDKGVRRQKCEDHHFGICEYTGCLKPIAHNNGHKHHCADHACLAHAECGYARIGTFQYCTRHKCSVPDCGTLRAQASSLTPAMLVQLRAASLAPSGSNFTAADLNMCDPWCEAHRCFDKGCSAQAVAAGGFCATHICREPDCKNRALQDNGYCDQHCCRERGCLRAPIDAYHNYCNHHWHSSDDSDASSVHSYTNGSSYGVDPGFSGGSLAAPGWSGPFGLAGAGPRPSRRSRRTRSRSGSRTRSTTSQQKKSRASRRRRGSHNGNGPNMGLIW</sequence>
<feature type="compositionally biased region" description="Low complexity" evidence="1">
    <location>
        <begin position="555"/>
        <end position="566"/>
    </location>
</feature>
<accession>A0ABR1W8I9</accession>